<gene>
    <name evidence="4" type="ORF">GCM10022295_20940</name>
</gene>
<evidence type="ECO:0000313" key="5">
    <source>
        <dbReference type="Proteomes" id="UP001500707"/>
    </source>
</evidence>
<evidence type="ECO:0000256" key="1">
    <source>
        <dbReference type="SAM" id="MobiDB-lite"/>
    </source>
</evidence>
<feature type="chain" id="PRO_5045589888" description="DUF916 domain-containing protein" evidence="3">
    <location>
        <begin position="34"/>
        <end position="292"/>
    </location>
</feature>
<protein>
    <recommendedName>
        <fullName evidence="6">DUF916 domain-containing protein</fullName>
    </recommendedName>
</protein>
<evidence type="ECO:0000256" key="3">
    <source>
        <dbReference type="SAM" id="SignalP"/>
    </source>
</evidence>
<name>A0ABP6VN21_9ACTN</name>
<keyword evidence="2" id="KW-1133">Transmembrane helix</keyword>
<comment type="caution">
    <text evidence="4">The sequence shown here is derived from an EMBL/GenBank/DDBJ whole genome shotgun (WGS) entry which is preliminary data.</text>
</comment>
<organism evidence="4 5">
    <name type="scientific">Streptomyces osmaniensis</name>
    <dbReference type="NCBI Taxonomy" id="593134"/>
    <lineage>
        <taxon>Bacteria</taxon>
        <taxon>Bacillati</taxon>
        <taxon>Actinomycetota</taxon>
        <taxon>Actinomycetes</taxon>
        <taxon>Kitasatosporales</taxon>
        <taxon>Streptomycetaceae</taxon>
        <taxon>Streptomyces</taxon>
    </lineage>
</organism>
<accession>A0ABP6VN21</accession>
<dbReference type="Proteomes" id="UP001500707">
    <property type="component" value="Unassembled WGS sequence"/>
</dbReference>
<keyword evidence="3" id="KW-0732">Signal</keyword>
<sequence length="292" mass="30249">MRALEPPMSSAARVLSLPLLLLSLLAVAPTATAAEAWLVAPSGGGRPSFYTEGEPGSVQQDTVSVTNRGTEPVTVRLAGDGVPIAFAGSRVRIPARTRAEVPFTVTVPTGTAPGDRSGEIVARDADGRTQRVALRLRVTGPELSALTVEQVAVRADGITYVLVNRGTTPIAPSLAVRADGVLGRLVDRAPRTLPVDLPPGSRTRLTEPWPDRPAFDAVDVRLTVTAAGGAADTAQVSVRFVPWGTVAGAAGALAAAGALLAVRRRRRRGPYDGGANEVGRPLWQPELTGAGT</sequence>
<keyword evidence="2" id="KW-0472">Membrane</keyword>
<evidence type="ECO:0000313" key="4">
    <source>
        <dbReference type="EMBL" id="GAA3538607.1"/>
    </source>
</evidence>
<feature type="region of interest" description="Disordered" evidence="1">
    <location>
        <begin position="270"/>
        <end position="292"/>
    </location>
</feature>
<feature type="signal peptide" evidence="3">
    <location>
        <begin position="1"/>
        <end position="33"/>
    </location>
</feature>
<evidence type="ECO:0008006" key="6">
    <source>
        <dbReference type="Google" id="ProtNLM"/>
    </source>
</evidence>
<reference evidence="5" key="1">
    <citation type="journal article" date="2019" name="Int. J. Syst. Evol. Microbiol.">
        <title>The Global Catalogue of Microorganisms (GCM) 10K type strain sequencing project: providing services to taxonomists for standard genome sequencing and annotation.</title>
        <authorList>
            <consortium name="The Broad Institute Genomics Platform"/>
            <consortium name="The Broad Institute Genome Sequencing Center for Infectious Disease"/>
            <person name="Wu L."/>
            <person name="Ma J."/>
        </authorList>
    </citation>
    <scope>NUCLEOTIDE SEQUENCE [LARGE SCALE GENOMIC DNA]</scope>
    <source>
        <strain evidence="5">JCM 17656</strain>
    </source>
</reference>
<evidence type="ECO:0000256" key="2">
    <source>
        <dbReference type="SAM" id="Phobius"/>
    </source>
</evidence>
<proteinExistence type="predicted"/>
<feature type="transmembrane region" description="Helical" evidence="2">
    <location>
        <begin position="240"/>
        <end position="262"/>
    </location>
</feature>
<dbReference type="EMBL" id="BAABCE010000004">
    <property type="protein sequence ID" value="GAA3538607.1"/>
    <property type="molecule type" value="Genomic_DNA"/>
</dbReference>
<keyword evidence="2" id="KW-0812">Transmembrane</keyword>
<keyword evidence="5" id="KW-1185">Reference proteome</keyword>